<protein>
    <submittedName>
        <fullName evidence="1">Uncharacterized protein</fullName>
    </submittedName>
</protein>
<dbReference type="EMBL" id="UINC01165674">
    <property type="protein sequence ID" value="SVD67199.1"/>
    <property type="molecule type" value="Genomic_DNA"/>
</dbReference>
<name>A0A382X8J7_9ZZZZ</name>
<gene>
    <name evidence="1" type="ORF">METZ01_LOCUS420053</name>
</gene>
<accession>A0A382X8J7</accession>
<organism evidence="1">
    <name type="scientific">marine metagenome</name>
    <dbReference type="NCBI Taxonomy" id="408172"/>
    <lineage>
        <taxon>unclassified sequences</taxon>
        <taxon>metagenomes</taxon>
        <taxon>ecological metagenomes</taxon>
    </lineage>
</organism>
<feature type="non-terminal residue" evidence="1">
    <location>
        <position position="1"/>
    </location>
</feature>
<dbReference type="AlphaFoldDB" id="A0A382X8J7"/>
<reference evidence="1" key="1">
    <citation type="submission" date="2018-05" db="EMBL/GenBank/DDBJ databases">
        <authorList>
            <person name="Lanie J.A."/>
            <person name="Ng W.-L."/>
            <person name="Kazmierczak K.M."/>
            <person name="Andrzejewski T.M."/>
            <person name="Davidsen T.M."/>
            <person name="Wayne K.J."/>
            <person name="Tettelin H."/>
            <person name="Glass J.I."/>
            <person name="Rusch D."/>
            <person name="Podicherti R."/>
            <person name="Tsui H.-C.T."/>
            <person name="Winkler M.E."/>
        </authorList>
    </citation>
    <scope>NUCLEOTIDE SEQUENCE</scope>
</reference>
<sequence>NPDLICVGPGFDTADLETKKFLAGNRTLVKQCEFWQ</sequence>
<proteinExistence type="predicted"/>
<evidence type="ECO:0000313" key="1">
    <source>
        <dbReference type="EMBL" id="SVD67199.1"/>
    </source>
</evidence>